<evidence type="ECO:0000259" key="5">
    <source>
        <dbReference type="PROSITE" id="PS51007"/>
    </source>
</evidence>
<organism evidence="6 7">
    <name type="scientific">Aggregatimonas sangjinii</name>
    <dbReference type="NCBI Taxonomy" id="2583587"/>
    <lineage>
        <taxon>Bacteria</taxon>
        <taxon>Pseudomonadati</taxon>
        <taxon>Bacteroidota</taxon>
        <taxon>Flavobacteriia</taxon>
        <taxon>Flavobacteriales</taxon>
        <taxon>Flavobacteriaceae</taxon>
        <taxon>Aggregatimonas</taxon>
    </lineage>
</organism>
<dbReference type="Gene3D" id="1.10.760.10">
    <property type="entry name" value="Cytochrome c-like domain"/>
    <property type="match status" value="1"/>
</dbReference>
<evidence type="ECO:0000256" key="1">
    <source>
        <dbReference type="ARBA" id="ARBA00022617"/>
    </source>
</evidence>
<keyword evidence="1 4" id="KW-0349">Heme</keyword>
<dbReference type="GO" id="GO:0020037">
    <property type="term" value="F:heme binding"/>
    <property type="evidence" value="ECO:0007669"/>
    <property type="project" value="InterPro"/>
</dbReference>
<dbReference type="GO" id="GO:0009055">
    <property type="term" value="F:electron transfer activity"/>
    <property type="evidence" value="ECO:0007669"/>
    <property type="project" value="InterPro"/>
</dbReference>
<name>A0A5B7SLX9_9FLAO</name>
<evidence type="ECO:0000256" key="2">
    <source>
        <dbReference type="ARBA" id="ARBA00022723"/>
    </source>
</evidence>
<dbReference type="EMBL" id="CP040710">
    <property type="protein sequence ID" value="QCW99625.1"/>
    <property type="molecule type" value="Genomic_DNA"/>
</dbReference>
<keyword evidence="3 4" id="KW-0408">Iron</keyword>
<accession>A0A5B7SLX9</accession>
<protein>
    <submittedName>
        <fullName evidence="6">Cytochrome c</fullName>
    </submittedName>
</protein>
<dbReference type="Proteomes" id="UP000310017">
    <property type="component" value="Chromosome"/>
</dbReference>
<evidence type="ECO:0000256" key="3">
    <source>
        <dbReference type="ARBA" id="ARBA00023004"/>
    </source>
</evidence>
<dbReference type="InterPro" id="IPR009056">
    <property type="entry name" value="Cyt_c-like_dom"/>
</dbReference>
<dbReference type="GO" id="GO:0046872">
    <property type="term" value="F:metal ion binding"/>
    <property type="evidence" value="ECO:0007669"/>
    <property type="project" value="UniProtKB-KW"/>
</dbReference>
<dbReference type="Pfam" id="PF00034">
    <property type="entry name" value="Cytochrom_C"/>
    <property type="match status" value="1"/>
</dbReference>
<evidence type="ECO:0000313" key="6">
    <source>
        <dbReference type="EMBL" id="QCW99625.1"/>
    </source>
</evidence>
<proteinExistence type="predicted"/>
<sequence>MVKRFSLKYLFLVASVATCFSQEPDVAQSIARGSEIYTDFCVTCHLTQGEGVAGVFPPLADSDYLRENREASIRGIKFGQQGELVVNGETYDGVMAPMGLEDEEIADVMNYILNSFENRSDTIVTVDEVAAIAEK</sequence>
<dbReference type="PANTHER" id="PTHR35008:SF8">
    <property type="entry name" value="ALCOHOL DEHYDROGENASE CYTOCHROME C SUBUNIT"/>
    <property type="match status" value="1"/>
</dbReference>
<dbReference type="PANTHER" id="PTHR35008">
    <property type="entry name" value="BLL4482 PROTEIN-RELATED"/>
    <property type="match status" value="1"/>
</dbReference>
<dbReference type="OrthoDB" id="9811395at2"/>
<gene>
    <name evidence="6" type="ORF">FGM00_05745</name>
</gene>
<keyword evidence="2 4" id="KW-0479">Metal-binding</keyword>
<evidence type="ECO:0000313" key="7">
    <source>
        <dbReference type="Proteomes" id="UP000310017"/>
    </source>
</evidence>
<dbReference type="PROSITE" id="PS51007">
    <property type="entry name" value="CYTC"/>
    <property type="match status" value="1"/>
</dbReference>
<dbReference type="SUPFAM" id="SSF46626">
    <property type="entry name" value="Cytochrome c"/>
    <property type="match status" value="1"/>
</dbReference>
<dbReference type="KEGG" id="asag:FGM00_05745"/>
<feature type="domain" description="Cytochrome c" evidence="5">
    <location>
        <begin position="28"/>
        <end position="116"/>
    </location>
</feature>
<dbReference type="InterPro" id="IPR051459">
    <property type="entry name" value="Cytochrome_c-type_DH"/>
</dbReference>
<dbReference type="AlphaFoldDB" id="A0A5B7SLX9"/>
<dbReference type="InterPro" id="IPR036909">
    <property type="entry name" value="Cyt_c-like_dom_sf"/>
</dbReference>
<keyword evidence="7" id="KW-1185">Reference proteome</keyword>
<reference evidence="6 7" key="1">
    <citation type="submission" date="2019-05" db="EMBL/GenBank/DDBJ databases">
        <title>Genome sequencing of F202Z8.</title>
        <authorList>
            <person name="Kwon Y.M."/>
        </authorList>
    </citation>
    <scope>NUCLEOTIDE SEQUENCE [LARGE SCALE GENOMIC DNA]</scope>
    <source>
        <strain evidence="6 7">F202Z8</strain>
    </source>
</reference>
<evidence type="ECO:0000256" key="4">
    <source>
        <dbReference type="PROSITE-ProRule" id="PRU00433"/>
    </source>
</evidence>
<dbReference type="RefSeq" id="WP_138851978.1">
    <property type="nucleotide sequence ID" value="NZ_CP040710.1"/>
</dbReference>